<evidence type="ECO:0000313" key="7">
    <source>
        <dbReference type="Proteomes" id="UP000002899"/>
    </source>
</evidence>
<evidence type="ECO:0000256" key="3">
    <source>
        <dbReference type="ARBA" id="ARBA00022833"/>
    </source>
</evidence>
<dbReference type="RefSeq" id="XP_012650304.1">
    <property type="nucleotide sequence ID" value="XM_012794850.1"/>
</dbReference>
<feature type="zinc finger region" description="C3H1-type" evidence="4">
    <location>
        <begin position="74"/>
        <end position="101"/>
    </location>
</feature>
<dbReference type="PANTHER" id="PTHR14493">
    <property type="entry name" value="UNKEMPT FAMILY MEMBER"/>
    <property type="match status" value="1"/>
</dbReference>
<dbReference type="PANTHER" id="PTHR14493:SF50">
    <property type="entry name" value="RING FINGER PROTEIN UNKEMPT"/>
    <property type="match status" value="1"/>
</dbReference>
<dbReference type="PROSITE" id="PS50103">
    <property type="entry name" value="ZF_C3H1"/>
    <property type="match status" value="2"/>
</dbReference>
<dbReference type="Proteomes" id="UP000002899">
    <property type="component" value="Chromosome IV"/>
</dbReference>
<protein>
    <recommendedName>
        <fullName evidence="5">C3H1-type domain-containing protein</fullName>
    </recommendedName>
</protein>
<keyword evidence="3 4" id="KW-0862">Zinc</keyword>
<dbReference type="EMBL" id="LN871599">
    <property type="protein sequence ID" value="CCF75896.1"/>
    <property type="molecule type" value="Genomic_DNA"/>
</dbReference>
<dbReference type="InterPro" id="IPR000571">
    <property type="entry name" value="Znf_CCCH"/>
</dbReference>
<feature type="zinc finger region" description="C3H1-type" evidence="4">
    <location>
        <begin position="111"/>
        <end position="148"/>
    </location>
</feature>
<keyword evidence="1 4" id="KW-0479">Metal-binding</keyword>
<dbReference type="AlphaFoldDB" id="I7ISV3"/>
<dbReference type="SMART" id="SM00356">
    <property type="entry name" value="ZnF_C3H1"/>
    <property type="match status" value="3"/>
</dbReference>
<evidence type="ECO:0000256" key="1">
    <source>
        <dbReference type="ARBA" id="ARBA00022723"/>
    </source>
</evidence>
<keyword evidence="2 4" id="KW-0863">Zinc-finger</keyword>
<accession>I7ISV3</accession>
<name>I7ISV3_BABMR</name>
<dbReference type="KEGG" id="bmic:BmR1_04g08595"/>
<dbReference type="OrthoDB" id="20534at2759"/>
<feature type="domain" description="C3H1-type" evidence="5">
    <location>
        <begin position="74"/>
        <end position="101"/>
    </location>
</feature>
<dbReference type="VEuPathDB" id="PiroplasmaDB:BmR1_04g08595"/>
<evidence type="ECO:0000259" key="5">
    <source>
        <dbReference type="PROSITE" id="PS50103"/>
    </source>
</evidence>
<proteinExistence type="predicted"/>
<evidence type="ECO:0000256" key="4">
    <source>
        <dbReference type="PROSITE-ProRule" id="PRU00723"/>
    </source>
</evidence>
<organism evidence="6 7">
    <name type="scientific">Babesia microti (strain RI)</name>
    <dbReference type="NCBI Taxonomy" id="1133968"/>
    <lineage>
        <taxon>Eukaryota</taxon>
        <taxon>Sar</taxon>
        <taxon>Alveolata</taxon>
        <taxon>Apicomplexa</taxon>
        <taxon>Aconoidasida</taxon>
        <taxon>Piroplasmida</taxon>
        <taxon>Babesiidae</taxon>
        <taxon>Babesia</taxon>
    </lineage>
</organism>
<feature type="domain" description="C3H1-type" evidence="5">
    <location>
        <begin position="111"/>
        <end position="148"/>
    </location>
</feature>
<reference evidence="6 7" key="2">
    <citation type="journal article" date="2013" name="PLoS ONE">
        <title>Whole genome mapping and re-organization of the nuclear and mitochondrial genomes of Babesia microti isolates.</title>
        <authorList>
            <person name="Cornillot E."/>
            <person name="Dassouli A."/>
            <person name="Garg A."/>
            <person name="Pachikara N."/>
            <person name="Randazzo S."/>
            <person name="Depoix D."/>
            <person name="Carcy B."/>
            <person name="Delbecq S."/>
            <person name="Frutos R."/>
            <person name="Silva J.C."/>
            <person name="Sutton R."/>
            <person name="Krause P.J."/>
            <person name="Mamoun C.B."/>
        </authorList>
    </citation>
    <scope>NUCLEOTIDE SEQUENCE [LARGE SCALE GENOMIC DNA]</scope>
    <source>
        <strain evidence="6 7">RI</strain>
    </source>
</reference>
<dbReference type="GO" id="GO:0008270">
    <property type="term" value="F:zinc ion binding"/>
    <property type="evidence" value="ECO:0007669"/>
    <property type="project" value="UniProtKB-KW"/>
</dbReference>
<dbReference type="InterPro" id="IPR045234">
    <property type="entry name" value="Unkempt-like"/>
</dbReference>
<sequence>MQLVDRLTNTQLPTHSKVTGTAAHKSCNGRMFHDKLFEKESKNCTTIHDGEKSEDHQVDSEQQHIFISPTDLMDFRTRQCQDYQRGICKDSMKCWNSHSETWPRRSPLTHNYDYKLCSNINFIKSLDKMQLQGKCKYGRKCRYSHSKEEQLYHPLLYKTRLCINYPNCKSYYCPFAHGTEELRHTKQSINNNNNTGSSSNRFNDDGVTTIGLSVDYSPDGPCNGKLKVPFQAYTPSTASAITSPPNSPKQILLPSINNPPKPGVIKPNLNSNNDGLDLSIKNNNFNHLTLDILDKRLDLAFEALKLDQHNKLSQFNKFRLQNKSNQHTTYSFDKYNVSNNKLDDSDDKYACLDNRGDEALNIGLKSDISLSQWLVSTTVAPETDHLLNNDESNFYETIRDGREMYSTWGPYSDNYFHSNEPSPKKSPKGGVNCVGSCLGCECNDKTGYLDETMDDQWLNGVVQTGLDMATAEANRFLTTRVVNPPERSDFEEFYEPSYNRTHFSRFKKLYNDGLNASTLSTFGVVDEVGVIRKNASIQTVEYPPGFFD</sequence>
<reference evidence="6 7" key="1">
    <citation type="journal article" date="2012" name="Nucleic Acids Res.">
        <title>Sequencing of the smallest Apicomplexan genome from the human pathogen Babesia microti.</title>
        <authorList>
            <person name="Cornillot E."/>
            <person name="Hadj-Kaddour K."/>
            <person name="Dassouli A."/>
            <person name="Noel B."/>
            <person name="Ranwez V."/>
            <person name="Vacherie B."/>
            <person name="Augagneur Y."/>
            <person name="Bres V."/>
            <person name="Duclos A."/>
            <person name="Randazzo S."/>
            <person name="Carcy B."/>
            <person name="Debierre-Grockiego F."/>
            <person name="Delbecq S."/>
            <person name="Moubri-Menage K."/>
            <person name="Shams-Eldin H."/>
            <person name="Usmani-Brown S."/>
            <person name="Bringaud F."/>
            <person name="Wincker P."/>
            <person name="Vivares C.P."/>
            <person name="Schwarz R.T."/>
            <person name="Schetters T.P."/>
            <person name="Krause P.J."/>
            <person name="Gorenflot A."/>
            <person name="Berry V."/>
            <person name="Barbe V."/>
            <person name="Ben Mamoun C."/>
        </authorList>
    </citation>
    <scope>NUCLEOTIDE SEQUENCE [LARGE SCALE GENOMIC DNA]</scope>
    <source>
        <strain evidence="6 7">RI</strain>
    </source>
</reference>
<reference evidence="6 7" key="3">
    <citation type="journal article" date="2016" name="Sci. Rep.">
        <title>Genome-wide diversity and gene expression profiling of Babesia microti isolates identify polymorphic genes that mediate host-pathogen interactions.</title>
        <authorList>
            <person name="Silva J.C."/>
            <person name="Cornillot E."/>
            <person name="McCracken C."/>
            <person name="Usmani-Brown S."/>
            <person name="Dwivedi A."/>
            <person name="Ifeonu O.O."/>
            <person name="Crabtree J."/>
            <person name="Gotia H.T."/>
            <person name="Virji A.Z."/>
            <person name="Reynes C."/>
            <person name="Colinge J."/>
            <person name="Kumar V."/>
            <person name="Lawres L."/>
            <person name="Pazzi J.E."/>
            <person name="Pablo J.V."/>
            <person name="Hung C."/>
            <person name="Brancato J."/>
            <person name="Kumari P."/>
            <person name="Orvis J."/>
            <person name="Tretina K."/>
            <person name="Chibucos M."/>
            <person name="Ott S."/>
            <person name="Sadzewicz L."/>
            <person name="Sengamalay N."/>
            <person name="Shetty A.C."/>
            <person name="Su Q."/>
            <person name="Tallon L."/>
            <person name="Fraser C.M."/>
            <person name="Frutos R."/>
            <person name="Molina D.M."/>
            <person name="Krause P.J."/>
            <person name="Ben Mamoun C."/>
        </authorList>
    </citation>
    <scope>NUCLEOTIDE SEQUENCE [LARGE SCALE GENOMIC DNA]</scope>
    <source>
        <strain evidence="6 7">RI</strain>
    </source>
</reference>
<gene>
    <name evidence="6" type="ORF">BmR1_04g08595</name>
</gene>
<keyword evidence="7" id="KW-1185">Reference proteome</keyword>
<dbReference type="GeneID" id="24426349"/>
<evidence type="ECO:0000313" key="6">
    <source>
        <dbReference type="EMBL" id="CCF75896.1"/>
    </source>
</evidence>
<dbReference type="Gene3D" id="3.30.1370.210">
    <property type="match status" value="1"/>
</dbReference>
<evidence type="ECO:0000256" key="2">
    <source>
        <dbReference type="ARBA" id="ARBA00022771"/>
    </source>
</evidence>